<sequence length="312" mass="34894">MATALSRGFGHSGYALEAYEGERLTGALPLLAVESRLFGRFLVSLPYLNWAGVLAENVASVRALVDEAIALADERGVRYLELRQELAIEHPSLTPLKTEKVQMRAPLPGTEEGAWKMIRSSVRSQIRKGDKQGFRIEFGGDELLDDFYSVFSVNMRDLGTPVYGKRLFSELLSIGPSRAELCVVYQGPLAIACAMLFHINGVTQAPSASALRSHRATAVNTWMYWRMMARAVEKGMSTFDFGRSTMEGPTYDFKRKWGAEPQPAPWCYYVREGNPDEMRPEGGRYSAAIRTWQRLPVWLTRLVGPPIVRGIP</sequence>
<dbReference type="Gene3D" id="3.40.630.30">
    <property type="match status" value="1"/>
</dbReference>
<proteinExistence type="predicted"/>
<feature type="domain" description="BioF2-like acetyltransferase" evidence="1">
    <location>
        <begin position="119"/>
        <end position="255"/>
    </location>
</feature>
<evidence type="ECO:0000313" key="3">
    <source>
        <dbReference type="Proteomes" id="UP000315440"/>
    </source>
</evidence>
<evidence type="ECO:0000259" key="1">
    <source>
        <dbReference type="Pfam" id="PF13480"/>
    </source>
</evidence>
<dbReference type="InterPro" id="IPR017469">
    <property type="entry name" value="PEP-CTERM_FemAB-rel"/>
</dbReference>
<dbReference type="InterPro" id="IPR016181">
    <property type="entry name" value="Acyl_CoA_acyltransferase"/>
</dbReference>
<dbReference type="SUPFAM" id="SSF55729">
    <property type="entry name" value="Acyl-CoA N-acyltransferases (Nat)"/>
    <property type="match status" value="1"/>
</dbReference>
<dbReference type="EMBL" id="SJPQ01000001">
    <property type="protein sequence ID" value="TWT89750.1"/>
    <property type="molecule type" value="Genomic_DNA"/>
</dbReference>
<keyword evidence="3" id="KW-1185">Reference proteome</keyword>
<organism evidence="2 3">
    <name type="scientific">Pseudobythopirellula maris</name>
    <dbReference type="NCBI Taxonomy" id="2527991"/>
    <lineage>
        <taxon>Bacteria</taxon>
        <taxon>Pseudomonadati</taxon>
        <taxon>Planctomycetota</taxon>
        <taxon>Planctomycetia</taxon>
        <taxon>Pirellulales</taxon>
        <taxon>Lacipirellulaceae</taxon>
        <taxon>Pseudobythopirellula</taxon>
    </lineage>
</organism>
<gene>
    <name evidence="2" type="ORF">Mal64_01290</name>
</gene>
<comment type="caution">
    <text evidence="2">The sequence shown here is derived from an EMBL/GenBank/DDBJ whole genome shotgun (WGS) entry which is preliminary data.</text>
</comment>
<dbReference type="NCBIfam" id="TIGR03019">
    <property type="entry name" value="pepcterm_femAB"/>
    <property type="match status" value="1"/>
</dbReference>
<name>A0A5C5ZR40_9BACT</name>
<protein>
    <submittedName>
        <fullName evidence="2">FemAB family protein</fullName>
    </submittedName>
</protein>
<dbReference type="Pfam" id="PF13480">
    <property type="entry name" value="Acetyltransf_6"/>
    <property type="match status" value="1"/>
</dbReference>
<evidence type="ECO:0000313" key="2">
    <source>
        <dbReference type="EMBL" id="TWT89750.1"/>
    </source>
</evidence>
<dbReference type="Proteomes" id="UP000315440">
    <property type="component" value="Unassembled WGS sequence"/>
</dbReference>
<reference evidence="2 3" key="1">
    <citation type="submission" date="2019-02" db="EMBL/GenBank/DDBJ databases">
        <title>Deep-cultivation of Planctomycetes and their phenomic and genomic characterization uncovers novel biology.</title>
        <authorList>
            <person name="Wiegand S."/>
            <person name="Jogler M."/>
            <person name="Boedeker C."/>
            <person name="Pinto D."/>
            <person name="Vollmers J."/>
            <person name="Rivas-Marin E."/>
            <person name="Kohn T."/>
            <person name="Peeters S.H."/>
            <person name="Heuer A."/>
            <person name="Rast P."/>
            <person name="Oberbeckmann S."/>
            <person name="Bunk B."/>
            <person name="Jeske O."/>
            <person name="Meyerdierks A."/>
            <person name="Storesund J.E."/>
            <person name="Kallscheuer N."/>
            <person name="Luecker S."/>
            <person name="Lage O.M."/>
            <person name="Pohl T."/>
            <person name="Merkel B.J."/>
            <person name="Hornburger P."/>
            <person name="Mueller R.-W."/>
            <person name="Bruemmer F."/>
            <person name="Labrenz M."/>
            <person name="Spormann A.M."/>
            <person name="Op Den Camp H."/>
            <person name="Overmann J."/>
            <person name="Amann R."/>
            <person name="Jetten M.S.M."/>
            <person name="Mascher T."/>
            <person name="Medema M.H."/>
            <person name="Devos D.P."/>
            <person name="Kaster A.-K."/>
            <person name="Ovreas L."/>
            <person name="Rohde M."/>
            <person name="Galperin M.Y."/>
            <person name="Jogler C."/>
        </authorList>
    </citation>
    <scope>NUCLEOTIDE SEQUENCE [LARGE SCALE GENOMIC DNA]</scope>
    <source>
        <strain evidence="2 3">Mal64</strain>
    </source>
</reference>
<dbReference type="InterPro" id="IPR038740">
    <property type="entry name" value="BioF2-like_GNAT_dom"/>
</dbReference>
<dbReference type="AlphaFoldDB" id="A0A5C5ZR40"/>
<accession>A0A5C5ZR40</accession>